<sequence length="152" mass="17751">MEIERKFLIPQLPEHLEQYPCRHIEQGYLCTNPVVRIRKQDDAYFLTYKSGGLMAREEYNLPLTAEGYEHLRPKADGLLITKKRYCIPFGTYTIELDIFEGELAPLILAEVEFPSEDEANSFTPPEWFTEDVTYSGKYHNSYMSHHGYHPEA</sequence>
<dbReference type="SMART" id="SM01118">
    <property type="entry name" value="CYTH"/>
    <property type="match status" value="1"/>
</dbReference>
<dbReference type="AlphaFoldDB" id="A0A2V1JLK7"/>
<dbReference type="PROSITE" id="PS51707">
    <property type="entry name" value="CYTH"/>
    <property type="match status" value="1"/>
</dbReference>
<dbReference type="Pfam" id="PF01928">
    <property type="entry name" value="CYTH"/>
    <property type="match status" value="1"/>
</dbReference>
<evidence type="ECO:0000313" key="4">
    <source>
        <dbReference type="Proteomes" id="UP000245288"/>
    </source>
</evidence>
<dbReference type="CDD" id="cd07761">
    <property type="entry name" value="CYTH-like_CthTTM-like"/>
    <property type="match status" value="1"/>
</dbReference>
<dbReference type="InterPro" id="IPR023577">
    <property type="entry name" value="CYTH_domain"/>
</dbReference>
<accession>A0A2V1JLK7</accession>
<dbReference type="EMBL" id="JRFU01000195">
    <property type="protein sequence ID" value="PWE85472.1"/>
    <property type="molecule type" value="Genomic_DNA"/>
</dbReference>
<dbReference type="PIRSF" id="PIRSF016487">
    <property type="entry name" value="CYTH_UCP016487"/>
    <property type="match status" value="1"/>
</dbReference>
<proteinExistence type="predicted"/>
<dbReference type="PANTHER" id="PTHR40114">
    <property type="entry name" value="SLR0698 PROTEIN"/>
    <property type="match status" value="1"/>
</dbReference>
<protein>
    <submittedName>
        <fullName evidence="3">Adenylate cyclase</fullName>
    </submittedName>
</protein>
<evidence type="ECO:0000313" key="3">
    <source>
        <dbReference type="EMBL" id="PWE85472.1"/>
    </source>
</evidence>
<comment type="caution">
    <text evidence="3">The sequence shown here is derived from an EMBL/GenBank/DDBJ whole genome shotgun (WGS) entry which is preliminary data.</text>
</comment>
<feature type="domain" description="CYTH" evidence="2">
    <location>
        <begin position="1"/>
        <end position="152"/>
    </location>
</feature>
<keyword evidence="4" id="KW-1185">Reference proteome</keyword>
<dbReference type="OrthoDB" id="9805588at2"/>
<reference evidence="3 4" key="1">
    <citation type="submission" date="2014-09" db="EMBL/GenBank/DDBJ databases">
        <title>Butyrate-producing bacteria isolated from human gut.</title>
        <authorList>
            <person name="Zhang Q."/>
            <person name="Zhao L."/>
        </authorList>
    </citation>
    <scope>NUCLEOTIDE SEQUENCE [LARGE SCALE GENOMIC DNA]</scope>
    <source>
        <strain evidence="3 4">21</strain>
    </source>
</reference>
<organism evidence="3 4">
    <name type="scientific">Eubacterium ramulus</name>
    <dbReference type="NCBI Taxonomy" id="39490"/>
    <lineage>
        <taxon>Bacteria</taxon>
        <taxon>Bacillati</taxon>
        <taxon>Bacillota</taxon>
        <taxon>Clostridia</taxon>
        <taxon>Eubacteriales</taxon>
        <taxon>Eubacteriaceae</taxon>
        <taxon>Eubacterium</taxon>
    </lineage>
</organism>
<gene>
    <name evidence="3" type="ORF">LG34_15715</name>
</gene>
<dbReference type="SUPFAM" id="SSF55154">
    <property type="entry name" value="CYTH-like phosphatases"/>
    <property type="match status" value="1"/>
</dbReference>
<feature type="active site" description="Proton acceptor" evidence="1">
    <location>
        <position position="28"/>
    </location>
</feature>
<dbReference type="InterPro" id="IPR012042">
    <property type="entry name" value="NeuTTM/CthTTM-like"/>
</dbReference>
<evidence type="ECO:0000259" key="2">
    <source>
        <dbReference type="PROSITE" id="PS51707"/>
    </source>
</evidence>
<dbReference type="InterPro" id="IPR033469">
    <property type="entry name" value="CYTH-like_dom_sf"/>
</dbReference>
<dbReference type="RefSeq" id="WP_109216795.1">
    <property type="nucleotide sequence ID" value="NZ_JRFU01000195.1"/>
</dbReference>
<dbReference type="Gene3D" id="2.40.320.10">
    <property type="entry name" value="Hypothetical Protein Pfu-838710-001"/>
    <property type="match status" value="1"/>
</dbReference>
<dbReference type="PANTHER" id="PTHR40114:SF1">
    <property type="entry name" value="SLR0698 PROTEIN"/>
    <property type="match status" value="1"/>
</dbReference>
<name>A0A2V1JLK7_EUBRA</name>
<evidence type="ECO:0000256" key="1">
    <source>
        <dbReference type="PIRSR" id="PIRSR016487-1"/>
    </source>
</evidence>
<dbReference type="Proteomes" id="UP000245288">
    <property type="component" value="Unassembled WGS sequence"/>
</dbReference>